<feature type="compositionally biased region" description="Polar residues" evidence="2">
    <location>
        <begin position="165"/>
        <end position="181"/>
    </location>
</feature>
<dbReference type="AlphaFoldDB" id="A0A6G1I7H9"/>
<keyword evidence="4" id="KW-1185">Reference proteome</keyword>
<proteinExistence type="predicted"/>
<name>A0A6G1I7H9_9PEZI</name>
<dbReference type="EMBL" id="ML996688">
    <property type="protein sequence ID" value="KAF2404222.1"/>
    <property type="molecule type" value="Genomic_DNA"/>
</dbReference>
<organism evidence="3 4">
    <name type="scientific">Trichodelitschia bisporula</name>
    <dbReference type="NCBI Taxonomy" id="703511"/>
    <lineage>
        <taxon>Eukaryota</taxon>
        <taxon>Fungi</taxon>
        <taxon>Dikarya</taxon>
        <taxon>Ascomycota</taxon>
        <taxon>Pezizomycotina</taxon>
        <taxon>Dothideomycetes</taxon>
        <taxon>Dothideomycetes incertae sedis</taxon>
        <taxon>Phaeotrichales</taxon>
        <taxon>Phaeotrichaceae</taxon>
        <taxon>Trichodelitschia</taxon>
    </lineage>
</organism>
<dbReference type="Proteomes" id="UP000799640">
    <property type="component" value="Unassembled WGS sequence"/>
</dbReference>
<evidence type="ECO:0000256" key="2">
    <source>
        <dbReference type="SAM" id="MobiDB-lite"/>
    </source>
</evidence>
<feature type="coiled-coil region" evidence="1">
    <location>
        <begin position="92"/>
        <end position="126"/>
    </location>
</feature>
<protein>
    <submittedName>
        <fullName evidence="3">Uncharacterized protein</fullName>
    </submittedName>
</protein>
<evidence type="ECO:0000313" key="4">
    <source>
        <dbReference type="Proteomes" id="UP000799640"/>
    </source>
</evidence>
<evidence type="ECO:0000256" key="1">
    <source>
        <dbReference type="SAM" id="Coils"/>
    </source>
</evidence>
<sequence>MGCPARNTDTDDQASPAVDWQLLPDYSFVISPKQTSPAPEAIKPAPEPTKPAGKPTKRSLTKECEAVARKPTKRSENKDAADVNHNACQQRVKKLEGFLNEANARIEELEKEAATADNRIRFTREMIAAKNCAQIAEKQQRLAVIRQAFATSITDSEDEVKPAKATTSEATGHQGAFSTII</sequence>
<keyword evidence="1" id="KW-0175">Coiled coil</keyword>
<evidence type="ECO:0000313" key="3">
    <source>
        <dbReference type="EMBL" id="KAF2404222.1"/>
    </source>
</evidence>
<gene>
    <name evidence="3" type="ORF">EJ06DRAFT_553139</name>
</gene>
<accession>A0A6G1I7H9</accession>
<reference evidence="3" key="1">
    <citation type="journal article" date="2020" name="Stud. Mycol.">
        <title>101 Dothideomycetes genomes: a test case for predicting lifestyles and emergence of pathogens.</title>
        <authorList>
            <person name="Haridas S."/>
            <person name="Albert R."/>
            <person name="Binder M."/>
            <person name="Bloem J."/>
            <person name="Labutti K."/>
            <person name="Salamov A."/>
            <person name="Andreopoulos B."/>
            <person name="Baker S."/>
            <person name="Barry K."/>
            <person name="Bills G."/>
            <person name="Bluhm B."/>
            <person name="Cannon C."/>
            <person name="Castanera R."/>
            <person name="Culley D."/>
            <person name="Daum C."/>
            <person name="Ezra D."/>
            <person name="Gonzalez J."/>
            <person name="Henrissat B."/>
            <person name="Kuo A."/>
            <person name="Liang C."/>
            <person name="Lipzen A."/>
            <person name="Lutzoni F."/>
            <person name="Magnuson J."/>
            <person name="Mondo S."/>
            <person name="Nolan M."/>
            <person name="Ohm R."/>
            <person name="Pangilinan J."/>
            <person name="Park H.-J."/>
            <person name="Ramirez L."/>
            <person name="Alfaro M."/>
            <person name="Sun H."/>
            <person name="Tritt A."/>
            <person name="Yoshinaga Y."/>
            <person name="Zwiers L.-H."/>
            <person name="Turgeon B."/>
            <person name="Goodwin S."/>
            <person name="Spatafora J."/>
            <person name="Crous P."/>
            <person name="Grigoriev I."/>
        </authorList>
    </citation>
    <scope>NUCLEOTIDE SEQUENCE</scope>
    <source>
        <strain evidence="3">CBS 262.69</strain>
    </source>
</reference>
<feature type="region of interest" description="Disordered" evidence="2">
    <location>
        <begin position="154"/>
        <end position="181"/>
    </location>
</feature>
<feature type="region of interest" description="Disordered" evidence="2">
    <location>
        <begin position="31"/>
        <end position="61"/>
    </location>
</feature>